<reference evidence="2" key="1">
    <citation type="journal article" date="2014" name="Int. J. Syst. Evol. Microbiol.">
        <title>Complete genome sequence of Corynebacterium casei LMG S-19264T (=DSM 44701T), isolated from a smear-ripened cheese.</title>
        <authorList>
            <consortium name="US DOE Joint Genome Institute (JGI-PGF)"/>
            <person name="Walter F."/>
            <person name="Albersmeier A."/>
            <person name="Kalinowski J."/>
            <person name="Ruckert C."/>
        </authorList>
    </citation>
    <scope>NUCLEOTIDE SEQUENCE</scope>
    <source>
        <strain evidence="2">VKM B-2347</strain>
    </source>
</reference>
<evidence type="ECO:0000259" key="1">
    <source>
        <dbReference type="Pfam" id="PF02627"/>
    </source>
</evidence>
<dbReference type="RefSeq" id="WP_271169955.1">
    <property type="nucleotide sequence ID" value="NZ_BSFI01000023.1"/>
</dbReference>
<dbReference type="SUPFAM" id="SSF69118">
    <property type="entry name" value="AhpD-like"/>
    <property type="match status" value="1"/>
</dbReference>
<gene>
    <name evidence="2" type="ORF">GCM10008179_33730</name>
</gene>
<dbReference type="GO" id="GO:0051920">
    <property type="term" value="F:peroxiredoxin activity"/>
    <property type="evidence" value="ECO:0007669"/>
    <property type="project" value="InterPro"/>
</dbReference>
<protein>
    <submittedName>
        <fullName evidence="2">Alkyl hydroperoxide reductase AhpD</fullName>
    </submittedName>
</protein>
<dbReference type="Gene3D" id="1.20.1290.10">
    <property type="entry name" value="AhpD-like"/>
    <property type="match status" value="1"/>
</dbReference>
<evidence type="ECO:0000313" key="3">
    <source>
        <dbReference type="Proteomes" id="UP001143372"/>
    </source>
</evidence>
<dbReference type="PANTHER" id="PTHR33930:SF2">
    <property type="entry name" value="BLR3452 PROTEIN"/>
    <property type="match status" value="1"/>
</dbReference>
<dbReference type="NCBIfam" id="TIGR00778">
    <property type="entry name" value="ahpD_dom"/>
    <property type="match status" value="1"/>
</dbReference>
<accession>A0A9W6J2N1</accession>
<proteinExistence type="predicted"/>
<name>A0A9W6J2N1_9HYPH</name>
<reference evidence="2" key="2">
    <citation type="submission" date="2023-01" db="EMBL/GenBank/DDBJ databases">
        <authorList>
            <person name="Sun Q."/>
            <person name="Evtushenko L."/>
        </authorList>
    </citation>
    <scope>NUCLEOTIDE SEQUENCE</scope>
    <source>
        <strain evidence="2">VKM B-2347</strain>
    </source>
</reference>
<dbReference type="PANTHER" id="PTHR33930">
    <property type="entry name" value="ALKYL HYDROPEROXIDE REDUCTASE AHPD"/>
    <property type="match status" value="1"/>
</dbReference>
<sequence length="111" mass="11338">MLDWNAYRGELGAAIGEIAKLNPDLMKGHDILAGSATAAKALDAKTRELIAIAVAVTTRCDGCLAVHTQAAKDAGASKEEIMEALTVAVALNAGAALVYSARAMDALKSAV</sequence>
<evidence type="ECO:0000313" key="2">
    <source>
        <dbReference type="EMBL" id="GLK69735.1"/>
    </source>
</evidence>
<dbReference type="AlphaFoldDB" id="A0A9W6J2N1"/>
<keyword evidence="3" id="KW-1185">Reference proteome</keyword>
<dbReference type="InterPro" id="IPR004675">
    <property type="entry name" value="AhpD_core"/>
</dbReference>
<dbReference type="Proteomes" id="UP001143372">
    <property type="component" value="Unassembled WGS sequence"/>
</dbReference>
<dbReference type="Pfam" id="PF02627">
    <property type="entry name" value="CMD"/>
    <property type="match status" value="1"/>
</dbReference>
<dbReference type="InterPro" id="IPR003779">
    <property type="entry name" value="CMD-like"/>
</dbReference>
<dbReference type="EMBL" id="BSFI01000023">
    <property type="protein sequence ID" value="GLK69735.1"/>
    <property type="molecule type" value="Genomic_DNA"/>
</dbReference>
<comment type="caution">
    <text evidence="2">The sequence shown here is derived from an EMBL/GenBank/DDBJ whole genome shotgun (WGS) entry which is preliminary data.</text>
</comment>
<feature type="domain" description="Carboxymuconolactone decarboxylase-like" evidence="1">
    <location>
        <begin position="23"/>
        <end position="105"/>
    </location>
</feature>
<organism evidence="2 3">
    <name type="scientific">Hansschlegelia plantiphila</name>
    <dbReference type="NCBI Taxonomy" id="374655"/>
    <lineage>
        <taxon>Bacteria</taxon>
        <taxon>Pseudomonadati</taxon>
        <taxon>Pseudomonadota</taxon>
        <taxon>Alphaproteobacteria</taxon>
        <taxon>Hyphomicrobiales</taxon>
        <taxon>Methylopilaceae</taxon>
        <taxon>Hansschlegelia</taxon>
    </lineage>
</organism>
<dbReference type="InterPro" id="IPR029032">
    <property type="entry name" value="AhpD-like"/>
</dbReference>